<feature type="compositionally biased region" description="Low complexity" evidence="2">
    <location>
        <begin position="371"/>
        <end position="406"/>
    </location>
</feature>
<comment type="caution">
    <text evidence="4">The sequence shown here is derived from an EMBL/GenBank/DDBJ whole genome shotgun (WGS) entry which is preliminary data.</text>
</comment>
<dbReference type="InterPro" id="IPR058855">
    <property type="entry name" value="RGS1/SST2-like_Fungal-DR"/>
</dbReference>
<keyword evidence="1" id="KW-0734">Signal transduction inhibitor</keyword>
<keyword evidence="5" id="KW-1185">Reference proteome</keyword>
<feature type="region of interest" description="Disordered" evidence="2">
    <location>
        <begin position="200"/>
        <end position="256"/>
    </location>
</feature>
<dbReference type="Gene3D" id="1.10.10.10">
    <property type="entry name" value="Winged helix-like DNA-binding domain superfamily/Winged helix DNA-binding domain"/>
    <property type="match status" value="2"/>
</dbReference>
<dbReference type="InterPro" id="IPR000591">
    <property type="entry name" value="DEP_dom"/>
</dbReference>
<dbReference type="EMBL" id="JAEPRB010000019">
    <property type="protein sequence ID" value="KAG2226165.1"/>
    <property type="molecule type" value="Genomic_DNA"/>
</dbReference>
<feature type="compositionally biased region" description="Low complexity" evidence="2">
    <location>
        <begin position="446"/>
        <end position="461"/>
    </location>
</feature>
<dbReference type="InterPro" id="IPR036388">
    <property type="entry name" value="WH-like_DNA-bd_sf"/>
</dbReference>
<evidence type="ECO:0000256" key="2">
    <source>
        <dbReference type="SAM" id="MobiDB-lite"/>
    </source>
</evidence>
<protein>
    <recommendedName>
        <fullName evidence="3">RGS domain-containing protein</fullName>
    </recommendedName>
</protein>
<evidence type="ECO:0000259" key="3">
    <source>
        <dbReference type="PROSITE" id="PS50132"/>
    </source>
</evidence>
<sequence>MDPSVSQQAYTSMMKFTIDGRPYLKDIQDLFAALIVQIPLDTHRYLFRNYPNTFTSDDAIQALGSLRFSHTARTPDPNDPSKLLRTTTTTTFNMEKDMAKALCQQFQQCRLTENATDPQSRSFRDKGIWQLTPKGLCVLQDFCVRTEADMTRLRKHFGHIEPIQLVRLERHTDDDQITFGRQNLSVVFHIMMTYLPQEGDLEKSNNQSTKATSSSSSSSSSSSTIKNSGRSGLSGASSQSSGSTNTSNPAPFAMTSNISHGDSRVQLLANNLLTFSKKGAGNKGGVVATRSAKNMRTVFSTQLACDWLTEYSTVSSREEAESIINEFIKYGWIEFQDTKQMVPTRASKTIMLIVTGKGKEVVAEFEHKAATTTTSTTTSQPVVRSSSASSLARTRSLRSQSTLPSSVDEEEQQTTLREILSQDPDSINDLQSSSSASSPPARPPRSRQSTQSSTSRPPSTAIDYSIPDNASGVSNHHTTFNSSSSPSSKEDPKESNAARLKLILDDAQLRSLFKDFLRANFCEENLDFWIDYSTLRRKCRNQSPAMPSQQQKDLLEDAYDIWSTYLAPGSRCELNVEHSLRQEMARVVNSMVQLVPNYSAGQVKTSTVVISTHSTSQALRMMLKWLERVNEHICRLMASDSVPKFVKTPRYRKIHDAKEREQQKQNNKKHEAVVDKELFSSPSFVENKA</sequence>
<dbReference type="GO" id="GO:0035556">
    <property type="term" value="P:intracellular signal transduction"/>
    <property type="evidence" value="ECO:0007669"/>
    <property type="project" value="InterPro"/>
</dbReference>
<dbReference type="SMART" id="SM00315">
    <property type="entry name" value="RGS"/>
    <property type="match status" value="1"/>
</dbReference>
<dbReference type="SUPFAM" id="SSF48097">
    <property type="entry name" value="Regulator of G-protein signaling, RGS"/>
    <property type="match status" value="1"/>
</dbReference>
<dbReference type="PANTHER" id="PTHR10845:SF192">
    <property type="entry name" value="DOUBLE HIT, ISOFORM B"/>
    <property type="match status" value="1"/>
</dbReference>
<dbReference type="AlphaFoldDB" id="A0A8H7SB09"/>
<evidence type="ECO:0000313" key="4">
    <source>
        <dbReference type="EMBL" id="KAG2226165.1"/>
    </source>
</evidence>
<dbReference type="PROSITE" id="PS50132">
    <property type="entry name" value="RGS"/>
    <property type="match status" value="1"/>
</dbReference>
<feature type="region of interest" description="Disordered" evidence="2">
    <location>
        <begin position="657"/>
        <end position="689"/>
    </location>
</feature>
<feature type="compositionally biased region" description="Polar residues" evidence="2">
    <location>
        <begin position="471"/>
        <end position="481"/>
    </location>
</feature>
<reference evidence="4 5" key="1">
    <citation type="submission" date="2020-12" db="EMBL/GenBank/DDBJ databases">
        <title>Metabolic potential, ecology and presence of endohyphal bacteria is reflected in genomic diversity of Mucoromycotina.</title>
        <authorList>
            <person name="Muszewska A."/>
            <person name="Okrasinska A."/>
            <person name="Steczkiewicz K."/>
            <person name="Drgas O."/>
            <person name="Orlowska M."/>
            <person name="Perlinska-Lenart U."/>
            <person name="Aleksandrzak-Piekarczyk T."/>
            <person name="Szatraj K."/>
            <person name="Zielenkiewicz U."/>
            <person name="Pilsyk S."/>
            <person name="Malc E."/>
            <person name="Mieczkowski P."/>
            <person name="Kruszewska J.S."/>
            <person name="Biernat P."/>
            <person name="Pawlowska J."/>
        </authorList>
    </citation>
    <scope>NUCLEOTIDE SEQUENCE [LARGE SCALE GENOMIC DNA]</scope>
    <source>
        <strain evidence="4 5">CBS 142.35</strain>
    </source>
</reference>
<feature type="compositionally biased region" description="Polar residues" evidence="2">
    <location>
        <begin position="244"/>
        <end position="256"/>
    </location>
</feature>
<proteinExistence type="predicted"/>
<dbReference type="SMART" id="SM00049">
    <property type="entry name" value="DEP"/>
    <property type="match status" value="1"/>
</dbReference>
<feature type="compositionally biased region" description="Low complexity" evidence="2">
    <location>
        <begin position="204"/>
        <end position="243"/>
    </location>
</feature>
<dbReference type="Proteomes" id="UP000646827">
    <property type="component" value="Unassembled WGS sequence"/>
</dbReference>
<organism evidence="4 5">
    <name type="scientific">Circinella minor</name>
    <dbReference type="NCBI Taxonomy" id="1195481"/>
    <lineage>
        <taxon>Eukaryota</taxon>
        <taxon>Fungi</taxon>
        <taxon>Fungi incertae sedis</taxon>
        <taxon>Mucoromycota</taxon>
        <taxon>Mucoromycotina</taxon>
        <taxon>Mucoromycetes</taxon>
        <taxon>Mucorales</taxon>
        <taxon>Lichtheimiaceae</taxon>
        <taxon>Circinella</taxon>
    </lineage>
</organism>
<feature type="compositionally biased region" description="Polar residues" evidence="2">
    <location>
        <begin position="680"/>
        <end position="689"/>
    </location>
</feature>
<dbReference type="InterPro" id="IPR016137">
    <property type="entry name" value="RGS"/>
</dbReference>
<dbReference type="InterPro" id="IPR036305">
    <property type="entry name" value="RGS_sf"/>
</dbReference>
<feature type="compositionally biased region" description="Basic and acidic residues" evidence="2">
    <location>
        <begin position="657"/>
        <end position="678"/>
    </location>
</feature>
<evidence type="ECO:0000313" key="5">
    <source>
        <dbReference type="Proteomes" id="UP000646827"/>
    </source>
</evidence>
<evidence type="ECO:0000256" key="1">
    <source>
        <dbReference type="ARBA" id="ARBA00022700"/>
    </source>
</evidence>
<dbReference type="GO" id="GO:0009968">
    <property type="term" value="P:negative regulation of signal transduction"/>
    <property type="evidence" value="ECO:0007669"/>
    <property type="project" value="UniProtKB-KW"/>
</dbReference>
<accession>A0A8H7SB09</accession>
<dbReference type="OrthoDB" id="196547at2759"/>
<dbReference type="Gene3D" id="1.10.167.10">
    <property type="entry name" value="Regulator of G-protein Signalling 4, domain 2"/>
    <property type="match status" value="1"/>
</dbReference>
<feature type="region of interest" description="Disordered" evidence="2">
    <location>
        <begin position="370"/>
        <end position="494"/>
    </location>
</feature>
<dbReference type="Pfam" id="PF25889">
    <property type="entry name" value="WHD_Fungal_DR"/>
    <property type="match status" value="1"/>
</dbReference>
<gene>
    <name evidence="4" type="ORF">INT45_003310</name>
</gene>
<dbReference type="Pfam" id="PF00615">
    <property type="entry name" value="RGS"/>
    <property type="match status" value="1"/>
</dbReference>
<name>A0A8H7SB09_9FUNG</name>
<feature type="domain" description="RGS" evidence="3">
    <location>
        <begin position="499"/>
        <end position="655"/>
    </location>
</feature>
<dbReference type="InterPro" id="IPR044926">
    <property type="entry name" value="RGS_subdomain_2"/>
</dbReference>
<dbReference type="PANTHER" id="PTHR10845">
    <property type="entry name" value="REGULATOR OF G PROTEIN SIGNALING"/>
    <property type="match status" value="1"/>
</dbReference>